<dbReference type="InterPro" id="IPR036388">
    <property type="entry name" value="WH-like_DNA-bd_sf"/>
</dbReference>
<dbReference type="PANTHER" id="PTHR38445:SF10">
    <property type="entry name" value="GNTR-FAMILY TRANSCRIPTIONAL REGULATOR"/>
    <property type="match status" value="1"/>
</dbReference>
<accession>A0A9D1FEI7</accession>
<name>A0A9D1FEI7_9FIRM</name>
<evidence type="ECO:0000313" key="5">
    <source>
        <dbReference type="EMBL" id="HIS67535.1"/>
    </source>
</evidence>
<dbReference type="GO" id="GO:0003677">
    <property type="term" value="F:DNA binding"/>
    <property type="evidence" value="ECO:0007669"/>
    <property type="project" value="UniProtKB-KW"/>
</dbReference>
<dbReference type="Gene3D" id="1.10.10.10">
    <property type="entry name" value="Winged helix-like DNA-binding domain superfamily/Winged helix DNA-binding domain"/>
    <property type="match status" value="1"/>
</dbReference>
<dbReference type="Proteomes" id="UP000824001">
    <property type="component" value="Unassembled WGS sequence"/>
</dbReference>
<dbReference type="InterPro" id="IPR036390">
    <property type="entry name" value="WH_DNA-bd_sf"/>
</dbReference>
<reference evidence="5" key="1">
    <citation type="submission" date="2020-10" db="EMBL/GenBank/DDBJ databases">
        <authorList>
            <person name="Gilroy R."/>
        </authorList>
    </citation>
    <scope>NUCLEOTIDE SEQUENCE</scope>
    <source>
        <strain evidence="5">ChiHjej10B9-9673</strain>
    </source>
</reference>
<gene>
    <name evidence="5" type="ORF">IAC18_08210</name>
</gene>
<evidence type="ECO:0000313" key="6">
    <source>
        <dbReference type="Proteomes" id="UP000824001"/>
    </source>
</evidence>
<comment type="caution">
    <text evidence="5">The sequence shown here is derived from an EMBL/GenBank/DDBJ whole genome shotgun (WGS) entry which is preliminary data.</text>
</comment>
<feature type="domain" description="HTH gntR-type" evidence="4">
    <location>
        <begin position="8"/>
        <end position="76"/>
    </location>
</feature>
<dbReference type="PANTHER" id="PTHR38445">
    <property type="entry name" value="HTH-TYPE TRANSCRIPTIONAL REPRESSOR YTRA"/>
    <property type="match status" value="1"/>
</dbReference>
<reference evidence="5" key="2">
    <citation type="journal article" date="2021" name="PeerJ">
        <title>Extensive microbial diversity within the chicken gut microbiome revealed by metagenomics and culture.</title>
        <authorList>
            <person name="Gilroy R."/>
            <person name="Ravi A."/>
            <person name="Getino M."/>
            <person name="Pursley I."/>
            <person name="Horton D.L."/>
            <person name="Alikhan N.F."/>
            <person name="Baker D."/>
            <person name="Gharbi K."/>
            <person name="Hall N."/>
            <person name="Watson M."/>
            <person name="Adriaenssens E.M."/>
            <person name="Foster-Nyarko E."/>
            <person name="Jarju S."/>
            <person name="Secka A."/>
            <person name="Antonio M."/>
            <person name="Oren A."/>
            <person name="Chaudhuri R.R."/>
            <person name="La Ragione R."/>
            <person name="Hildebrand F."/>
            <person name="Pallen M.J."/>
        </authorList>
    </citation>
    <scope>NUCLEOTIDE SEQUENCE</scope>
    <source>
        <strain evidence="5">ChiHjej10B9-9673</strain>
    </source>
</reference>
<dbReference type="AlphaFoldDB" id="A0A9D1FEI7"/>
<evidence type="ECO:0000259" key="4">
    <source>
        <dbReference type="PROSITE" id="PS50949"/>
    </source>
</evidence>
<evidence type="ECO:0000256" key="2">
    <source>
        <dbReference type="ARBA" id="ARBA00023125"/>
    </source>
</evidence>
<proteinExistence type="predicted"/>
<sequence length="123" mass="13576">MAGFDGTRPIFLQLAEMLEEGIISGAFPEEGQIPSITEYSAALKINPATALKGINLLVDEGLVYKKRGVGMFVSEGAREKLLRKKRESFYSERVLPVAREAKALGLTQDELQALTARAYEEKE</sequence>
<protein>
    <submittedName>
        <fullName evidence="5">GntR family transcriptional regulator</fullName>
    </submittedName>
</protein>
<evidence type="ECO:0000256" key="1">
    <source>
        <dbReference type="ARBA" id="ARBA00023015"/>
    </source>
</evidence>
<dbReference type="PROSITE" id="PS50949">
    <property type="entry name" value="HTH_GNTR"/>
    <property type="match status" value="1"/>
</dbReference>
<dbReference type="EMBL" id="DVJK01000234">
    <property type="protein sequence ID" value="HIS67535.1"/>
    <property type="molecule type" value="Genomic_DNA"/>
</dbReference>
<dbReference type="SUPFAM" id="SSF46785">
    <property type="entry name" value="Winged helix' DNA-binding domain"/>
    <property type="match status" value="1"/>
</dbReference>
<organism evidence="5 6">
    <name type="scientific">Candidatus Scatomorpha merdipullorum</name>
    <dbReference type="NCBI Taxonomy" id="2840927"/>
    <lineage>
        <taxon>Bacteria</taxon>
        <taxon>Bacillati</taxon>
        <taxon>Bacillota</taxon>
        <taxon>Clostridia</taxon>
        <taxon>Eubacteriales</taxon>
        <taxon>Candidatus Scatomorpha</taxon>
    </lineage>
</organism>
<dbReference type="GO" id="GO:0003700">
    <property type="term" value="F:DNA-binding transcription factor activity"/>
    <property type="evidence" value="ECO:0007669"/>
    <property type="project" value="InterPro"/>
</dbReference>
<evidence type="ECO:0000256" key="3">
    <source>
        <dbReference type="ARBA" id="ARBA00023163"/>
    </source>
</evidence>
<keyword evidence="2" id="KW-0238">DNA-binding</keyword>
<dbReference type="CDD" id="cd07377">
    <property type="entry name" value="WHTH_GntR"/>
    <property type="match status" value="1"/>
</dbReference>
<dbReference type="InterPro" id="IPR000524">
    <property type="entry name" value="Tscrpt_reg_HTH_GntR"/>
</dbReference>
<keyword evidence="1" id="KW-0805">Transcription regulation</keyword>
<dbReference type="Pfam" id="PF00392">
    <property type="entry name" value="GntR"/>
    <property type="match status" value="1"/>
</dbReference>
<dbReference type="SMART" id="SM00345">
    <property type="entry name" value="HTH_GNTR"/>
    <property type="match status" value="1"/>
</dbReference>
<keyword evidence="3" id="KW-0804">Transcription</keyword>